<accession>I1CSD1</accession>
<dbReference type="STRING" id="246409.I1CSD1"/>
<evidence type="ECO:0000313" key="3">
    <source>
        <dbReference type="EMBL" id="EIE91361.1"/>
    </source>
</evidence>
<organism evidence="3 4">
    <name type="scientific">Rhizopus delemar (strain RA 99-880 / ATCC MYA-4621 / FGSC 9543 / NRRL 43880)</name>
    <name type="common">Mucormycosis agent</name>
    <name type="synonym">Rhizopus arrhizus var. delemar</name>
    <dbReference type="NCBI Taxonomy" id="246409"/>
    <lineage>
        <taxon>Eukaryota</taxon>
        <taxon>Fungi</taxon>
        <taxon>Fungi incertae sedis</taxon>
        <taxon>Mucoromycota</taxon>
        <taxon>Mucoromycotina</taxon>
        <taxon>Mucoromycetes</taxon>
        <taxon>Mucorales</taxon>
        <taxon>Mucorineae</taxon>
        <taxon>Rhizopodaceae</taxon>
        <taxon>Rhizopus</taxon>
    </lineage>
</organism>
<dbReference type="InParanoid" id="I1CSD1"/>
<dbReference type="EMBL" id="CH476749">
    <property type="protein sequence ID" value="EIE91361.1"/>
    <property type="molecule type" value="Genomic_DNA"/>
</dbReference>
<dbReference type="GeneID" id="93623037"/>
<dbReference type="OMA" id="IRYLERC"/>
<dbReference type="Proteomes" id="UP000009138">
    <property type="component" value="Unassembled WGS sequence"/>
</dbReference>
<dbReference type="AlphaFoldDB" id="I1CSD1"/>
<dbReference type="OrthoDB" id="69928at2759"/>
<feature type="compositionally biased region" description="Acidic residues" evidence="1">
    <location>
        <begin position="193"/>
        <end position="216"/>
    </location>
</feature>
<dbReference type="RefSeq" id="XP_067526757.1">
    <property type="nucleotide sequence ID" value="XM_067670656.1"/>
</dbReference>
<feature type="compositionally biased region" description="Low complexity" evidence="1">
    <location>
        <begin position="168"/>
        <end position="179"/>
    </location>
</feature>
<gene>
    <name evidence="3" type="ORF">RO3G_16072</name>
</gene>
<proteinExistence type="predicted"/>
<name>I1CSD1_RHIO9</name>
<feature type="compositionally biased region" description="Acidic residues" evidence="1">
    <location>
        <begin position="158"/>
        <end position="167"/>
    </location>
</feature>
<sequence>MKALATQRLMEQVSSLEKNVNRMSSISFTKKEEKTHKDVYTCIVDVTVFLDGLPKVKKWANQSPGQSSLEIIVPLEVIDLLDDYKKGSSHMNLQARESNRYLDQKLLETKVKETITTSSLRTQKLGEKLSDWDDAETYWIGEESESSRLDELLLSENENNDSNDEDAVSVASSSSSNSSILVPTSRRTRDEGSDIESSDEEEVYDYQDLQEEEDSNNGETYTFNDVPMKYRQILSCLLYYHSKIQETAEENQPERLALITNDEDLAYWAELFGDPKTRKRLLVKTVNDWDYLVSKPDFEKSYEYTWKHR</sequence>
<dbReference type="Gene3D" id="3.40.50.1010">
    <property type="entry name" value="5'-nuclease"/>
    <property type="match status" value="1"/>
</dbReference>
<evidence type="ECO:0000259" key="2">
    <source>
        <dbReference type="Pfam" id="PF13638"/>
    </source>
</evidence>
<evidence type="ECO:0000313" key="4">
    <source>
        <dbReference type="Proteomes" id="UP000009138"/>
    </source>
</evidence>
<feature type="domain" description="PIN" evidence="2">
    <location>
        <begin position="43"/>
        <end position="155"/>
    </location>
</feature>
<dbReference type="VEuPathDB" id="FungiDB:RO3G_16072"/>
<dbReference type="Pfam" id="PF13638">
    <property type="entry name" value="PIN_4"/>
    <property type="match status" value="1"/>
</dbReference>
<feature type="region of interest" description="Disordered" evidence="1">
    <location>
        <begin position="158"/>
        <end position="220"/>
    </location>
</feature>
<evidence type="ECO:0000256" key="1">
    <source>
        <dbReference type="SAM" id="MobiDB-lite"/>
    </source>
</evidence>
<protein>
    <recommendedName>
        <fullName evidence="2">PIN domain-containing protein</fullName>
    </recommendedName>
</protein>
<dbReference type="InterPro" id="IPR002716">
    <property type="entry name" value="PIN_dom"/>
</dbReference>
<reference evidence="3 4" key="1">
    <citation type="journal article" date="2009" name="PLoS Genet.">
        <title>Genomic analysis of the basal lineage fungus Rhizopus oryzae reveals a whole-genome duplication.</title>
        <authorList>
            <person name="Ma L.-J."/>
            <person name="Ibrahim A.S."/>
            <person name="Skory C."/>
            <person name="Grabherr M.G."/>
            <person name="Burger G."/>
            <person name="Butler M."/>
            <person name="Elias M."/>
            <person name="Idnurm A."/>
            <person name="Lang B.F."/>
            <person name="Sone T."/>
            <person name="Abe A."/>
            <person name="Calvo S.E."/>
            <person name="Corrochano L.M."/>
            <person name="Engels R."/>
            <person name="Fu J."/>
            <person name="Hansberg W."/>
            <person name="Kim J.-M."/>
            <person name="Kodira C.D."/>
            <person name="Koehrsen M.J."/>
            <person name="Liu B."/>
            <person name="Miranda-Saavedra D."/>
            <person name="O'Leary S."/>
            <person name="Ortiz-Castellanos L."/>
            <person name="Poulter R."/>
            <person name="Rodriguez-Romero J."/>
            <person name="Ruiz-Herrera J."/>
            <person name="Shen Y.-Q."/>
            <person name="Zeng Q."/>
            <person name="Galagan J."/>
            <person name="Birren B.W."/>
            <person name="Cuomo C.A."/>
            <person name="Wickes B.L."/>
        </authorList>
    </citation>
    <scope>NUCLEOTIDE SEQUENCE [LARGE SCALE GENOMIC DNA]</scope>
    <source>
        <strain evidence="4">RA 99-880 / ATCC MYA-4621 / FGSC 9543 / NRRL 43880</strain>
    </source>
</reference>
<keyword evidence="4" id="KW-1185">Reference proteome</keyword>